<protein>
    <submittedName>
        <fullName evidence="6">TetR/AcrR family transcriptional regulator</fullName>
    </submittedName>
</protein>
<dbReference type="InterPro" id="IPR001647">
    <property type="entry name" value="HTH_TetR"/>
</dbReference>
<organism evidence="6 7">
    <name type="scientific">Gordonia sesuvii</name>
    <dbReference type="NCBI Taxonomy" id="3116777"/>
    <lineage>
        <taxon>Bacteria</taxon>
        <taxon>Bacillati</taxon>
        <taxon>Actinomycetota</taxon>
        <taxon>Actinomycetes</taxon>
        <taxon>Mycobacteriales</taxon>
        <taxon>Gordoniaceae</taxon>
        <taxon>Gordonia</taxon>
    </lineage>
</organism>
<dbReference type="PANTHER" id="PTHR30055:SF148">
    <property type="entry name" value="TETR-FAMILY TRANSCRIPTIONAL REGULATOR"/>
    <property type="match status" value="1"/>
</dbReference>
<keyword evidence="1" id="KW-0805">Transcription regulation</keyword>
<evidence type="ECO:0000256" key="1">
    <source>
        <dbReference type="ARBA" id="ARBA00023015"/>
    </source>
</evidence>
<evidence type="ECO:0000313" key="7">
    <source>
        <dbReference type="Proteomes" id="UP001347146"/>
    </source>
</evidence>
<dbReference type="InterPro" id="IPR009057">
    <property type="entry name" value="Homeodomain-like_sf"/>
</dbReference>
<dbReference type="RefSeq" id="WP_330431180.1">
    <property type="nucleotide sequence ID" value="NZ_JAZDUF010000001.1"/>
</dbReference>
<dbReference type="SUPFAM" id="SSF46689">
    <property type="entry name" value="Homeodomain-like"/>
    <property type="match status" value="1"/>
</dbReference>
<keyword evidence="3" id="KW-0804">Transcription</keyword>
<dbReference type="Pfam" id="PF16859">
    <property type="entry name" value="TetR_C_11"/>
    <property type="match status" value="1"/>
</dbReference>
<dbReference type="InterPro" id="IPR011075">
    <property type="entry name" value="TetR_C"/>
</dbReference>
<evidence type="ECO:0000256" key="4">
    <source>
        <dbReference type="PROSITE-ProRule" id="PRU00335"/>
    </source>
</evidence>
<dbReference type="SUPFAM" id="SSF48498">
    <property type="entry name" value="Tetracyclin repressor-like, C-terminal domain"/>
    <property type="match status" value="1"/>
</dbReference>
<dbReference type="Gene3D" id="1.10.10.60">
    <property type="entry name" value="Homeodomain-like"/>
    <property type="match status" value="1"/>
</dbReference>
<keyword evidence="7" id="KW-1185">Reference proteome</keyword>
<feature type="domain" description="HTH tetR-type" evidence="5">
    <location>
        <begin position="17"/>
        <end position="78"/>
    </location>
</feature>
<evidence type="ECO:0000256" key="2">
    <source>
        <dbReference type="ARBA" id="ARBA00023125"/>
    </source>
</evidence>
<dbReference type="EMBL" id="JAZDUF010000001">
    <property type="protein sequence ID" value="MEE3849551.1"/>
    <property type="molecule type" value="Genomic_DNA"/>
</dbReference>
<evidence type="ECO:0000313" key="6">
    <source>
        <dbReference type="EMBL" id="MEE3849551.1"/>
    </source>
</evidence>
<proteinExistence type="predicted"/>
<name>A0ABU7M917_9ACTN</name>
<dbReference type="Gene3D" id="1.10.357.10">
    <property type="entry name" value="Tetracycline Repressor, domain 2"/>
    <property type="match status" value="1"/>
</dbReference>
<keyword evidence="2 4" id="KW-0238">DNA-binding</keyword>
<feature type="DNA-binding region" description="H-T-H motif" evidence="4">
    <location>
        <begin position="41"/>
        <end position="60"/>
    </location>
</feature>
<dbReference type="InterPro" id="IPR036271">
    <property type="entry name" value="Tet_transcr_reg_TetR-rel_C_sf"/>
</dbReference>
<accession>A0ABU7M917</accession>
<dbReference type="Proteomes" id="UP001347146">
    <property type="component" value="Unassembled WGS sequence"/>
</dbReference>
<gene>
    <name evidence="6" type="ORF">VZC37_04365</name>
</gene>
<dbReference type="PANTHER" id="PTHR30055">
    <property type="entry name" value="HTH-TYPE TRANSCRIPTIONAL REGULATOR RUTR"/>
    <property type="match status" value="1"/>
</dbReference>
<reference evidence="6 7" key="1">
    <citation type="submission" date="2024-01" db="EMBL/GenBank/DDBJ databases">
        <title>Draft genome sequence of Gordonia sp. LSe1-13.</title>
        <authorList>
            <person name="Suphannarot A."/>
            <person name="Mingma R."/>
        </authorList>
    </citation>
    <scope>NUCLEOTIDE SEQUENCE [LARGE SCALE GENOMIC DNA]</scope>
    <source>
        <strain evidence="6 7">LSe1-13</strain>
    </source>
</reference>
<evidence type="ECO:0000259" key="5">
    <source>
        <dbReference type="PROSITE" id="PS50977"/>
    </source>
</evidence>
<dbReference type="InterPro" id="IPR050109">
    <property type="entry name" value="HTH-type_TetR-like_transc_reg"/>
</dbReference>
<evidence type="ECO:0000256" key="3">
    <source>
        <dbReference type="ARBA" id="ARBA00023163"/>
    </source>
</evidence>
<dbReference type="PROSITE" id="PS50977">
    <property type="entry name" value="HTH_TETR_2"/>
    <property type="match status" value="1"/>
</dbReference>
<dbReference type="Pfam" id="PF00440">
    <property type="entry name" value="TetR_N"/>
    <property type="match status" value="1"/>
</dbReference>
<sequence length="212" mass="23218">MESPAAQVHGAGRRRDPATDVAIRDAVLDSIADGATLSGLSLVTVARRAGVSRNSLYRRWSSKDELYLDVLDSINLPLPATRAETTRDGIIALLRVLAERIVDRRATAMVRALTAEAGQFPDLHRRYFEEVVAPRRRALVEVLNRGVDRGEIRRDVDVEFVAELLVSPLLARMSAGDIADIDPRAMSVRVVDLVLTGAETRDDAPGDGDARR</sequence>
<comment type="caution">
    <text evidence="6">The sequence shown here is derived from an EMBL/GenBank/DDBJ whole genome shotgun (WGS) entry which is preliminary data.</text>
</comment>